<dbReference type="EMBL" id="BAABME010011549">
    <property type="protein sequence ID" value="GAA0183948.1"/>
    <property type="molecule type" value="Genomic_DNA"/>
</dbReference>
<keyword evidence="2" id="KW-1185">Reference proteome</keyword>
<comment type="caution">
    <text evidence="1">The sequence shown here is derived from an EMBL/GenBank/DDBJ whole genome shotgun (WGS) entry which is preliminary data.</text>
</comment>
<gene>
    <name evidence="1" type="ORF">LIER_31273</name>
</gene>
<accession>A0AAV3RQF4</accession>
<organism evidence="1 2">
    <name type="scientific">Lithospermum erythrorhizon</name>
    <name type="common">Purple gromwell</name>
    <name type="synonym">Lithospermum officinale var. erythrorhizon</name>
    <dbReference type="NCBI Taxonomy" id="34254"/>
    <lineage>
        <taxon>Eukaryota</taxon>
        <taxon>Viridiplantae</taxon>
        <taxon>Streptophyta</taxon>
        <taxon>Embryophyta</taxon>
        <taxon>Tracheophyta</taxon>
        <taxon>Spermatophyta</taxon>
        <taxon>Magnoliopsida</taxon>
        <taxon>eudicotyledons</taxon>
        <taxon>Gunneridae</taxon>
        <taxon>Pentapetalae</taxon>
        <taxon>asterids</taxon>
        <taxon>lamiids</taxon>
        <taxon>Boraginales</taxon>
        <taxon>Boraginaceae</taxon>
        <taxon>Boraginoideae</taxon>
        <taxon>Lithospermeae</taxon>
        <taxon>Lithospermum</taxon>
    </lineage>
</organism>
<evidence type="ECO:0000313" key="1">
    <source>
        <dbReference type="EMBL" id="GAA0183948.1"/>
    </source>
</evidence>
<proteinExistence type="predicted"/>
<dbReference type="AlphaFoldDB" id="A0AAV3RQF4"/>
<dbReference type="Proteomes" id="UP001454036">
    <property type="component" value="Unassembled WGS sequence"/>
</dbReference>
<evidence type="ECO:0000313" key="2">
    <source>
        <dbReference type="Proteomes" id="UP001454036"/>
    </source>
</evidence>
<sequence>MDKNSAAGPDGFNGVFFQTFWDLISKDVYRDVFYFFSGAELPRGLTSTVISLIPKCERPKPGVIFGPLAYVTSLIRL</sequence>
<evidence type="ECO:0008006" key="3">
    <source>
        <dbReference type="Google" id="ProtNLM"/>
    </source>
</evidence>
<protein>
    <recommendedName>
        <fullName evidence="3">Reverse transcriptase</fullName>
    </recommendedName>
</protein>
<reference evidence="1 2" key="1">
    <citation type="submission" date="2024-01" db="EMBL/GenBank/DDBJ databases">
        <title>The complete chloroplast genome sequence of Lithospermum erythrorhizon: insights into the phylogenetic relationship among Boraginaceae species and the maternal lineages of purple gromwells.</title>
        <authorList>
            <person name="Okada T."/>
            <person name="Watanabe K."/>
        </authorList>
    </citation>
    <scope>NUCLEOTIDE SEQUENCE [LARGE SCALE GENOMIC DNA]</scope>
</reference>
<name>A0AAV3RQF4_LITER</name>